<protein>
    <recommendedName>
        <fullName evidence="2">Xylose isomerase-like TIM barrel domain-containing protein</fullName>
    </recommendedName>
</protein>
<evidence type="ECO:0008006" key="2">
    <source>
        <dbReference type="Google" id="ProtNLM"/>
    </source>
</evidence>
<proteinExistence type="predicted"/>
<dbReference type="SUPFAM" id="SSF51658">
    <property type="entry name" value="Xylose isomerase-like"/>
    <property type="match status" value="1"/>
</dbReference>
<sequence length="244" mass="25518">MTLAVPSAGAGSFADPVTVLSPSRGLVAAHHPLGASTGIWSDARGDWRALAARAGETSSFAIELAALDEAELAGLVDFLDSGPELPHRYISVHGPAKGRALGEAALVQRLAALPAWVDAIVLHPDTLREPAAYAPLGHRLVIENMDARKASGRTVAELEPVMAALPEAGFCLDVAHVSSVDGSMALGDELLDAFGARLRHLHVSSLDAGGCHVELTEADEERFCPLLSRCIDVPWILEAPLPGP</sequence>
<dbReference type="EMBL" id="CADCVS010000387">
    <property type="protein sequence ID" value="CAA9520612.1"/>
    <property type="molecule type" value="Genomic_DNA"/>
</dbReference>
<accession>A0A6J4TFE2</accession>
<dbReference type="InterPro" id="IPR036237">
    <property type="entry name" value="Xyl_isomerase-like_sf"/>
</dbReference>
<dbReference type="Gene3D" id="3.20.20.150">
    <property type="entry name" value="Divalent-metal-dependent TIM barrel enzymes"/>
    <property type="match status" value="1"/>
</dbReference>
<reference evidence="1" key="1">
    <citation type="submission" date="2020-02" db="EMBL/GenBank/DDBJ databases">
        <authorList>
            <person name="Meier V. D."/>
        </authorList>
    </citation>
    <scope>NUCLEOTIDE SEQUENCE</scope>
    <source>
        <strain evidence="1">AVDCRST_MAG30</strain>
    </source>
</reference>
<dbReference type="AlphaFoldDB" id="A0A6J4TFE2"/>
<name>A0A6J4TFE2_9ACTN</name>
<organism evidence="1">
    <name type="scientific">uncultured Solirubrobacteraceae bacterium</name>
    <dbReference type="NCBI Taxonomy" id="1162706"/>
    <lineage>
        <taxon>Bacteria</taxon>
        <taxon>Bacillati</taxon>
        <taxon>Actinomycetota</taxon>
        <taxon>Thermoleophilia</taxon>
        <taxon>Solirubrobacterales</taxon>
        <taxon>Solirubrobacteraceae</taxon>
        <taxon>environmental samples</taxon>
    </lineage>
</organism>
<gene>
    <name evidence="1" type="ORF">AVDCRST_MAG30-3017</name>
</gene>
<evidence type="ECO:0000313" key="1">
    <source>
        <dbReference type="EMBL" id="CAA9520612.1"/>
    </source>
</evidence>